<evidence type="ECO:0000256" key="1">
    <source>
        <dbReference type="SAM" id="MobiDB-lite"/>
    </source>
</evidence>
<name>A0AA35Z7B5_LACSI</name>
<feature type="compositionally biased region" description="Polar residues" evidence="1">
    <location>
        <begin position="32"/>
        <end position="49"/>
    </location>
</feature>
<keyword evidence="3" id="KW-1185">Reference proteome</keyword>
<reference evidence="2" key="1">
    <citation type="submission" date="2023-04" db="EMBL/GenBank/DDBJ databases">
        <authorList>
            <person name="Vijverberg K."/>
            <person name="Xiong W."/>
            <person name="Schranz E."/>
        </authorList>
    </citation>
    <scope>NUCLEOTIDE SEQUENCE</scope>
</reference>
<dbReference type="CDD" id="cd23010">
    <property type="entry name" value="PM41-like"/>
    <property type="match status" value="1"/>
</dbReference>
<evidence type="ECO:0000313" key="2">
    <source>
        <dbReference type="EMBL" id="CAI9287273.1"/>
    </source>
</evidence>
<feature type="region of interest" description="Disordered" evidence="1">
    <location>
        <begin position="91"/>
        <end position="110"/>
    </location>
</feature>
<dbReference type="EMBL" id="OX465081">
    <property type="protein sequence ID" value="CAI9287273.1"/>
    <property type="molecule type" value="Genomic_DNA"/>
</dbReference>
<feature type="compositionally biased region" description="Basic and acidic residues" evidence="1">
    <location>
        <begin position="50"/>
        <end position="62"/>
    </location>
</feature>
<dbReference type="Proteomes" id="UP001177003">
    <property type="component" value="Chromosome 5"/>
</dbReference>
<gene>
    <name evidence="2" type="ORF">LSALG_LOCUS26641</name>
</gene>
<sequence length="110" mass="11607">MKMKITIRVLARKAKSNKVEVKMSGAQGTLPPGSTTATTYHSVPGGENQSRMDIHSKEDEGKVQIDKLQDKVEDCAGRGGPIFGDAVSATVEAQEQGRPDKPDPGVTGTG</sequence>
<dbReference type="PANTHER" id="PTHR36012">
    <property type="entry name" value="OS01G0654400 PROTEIN"/>
    <property type="match status" value="1"/>
</dbReference>
<dbReference type="PANTHER" id="PTHR36012:SF2">
    <property type="entry name" value="OS08G0385000 PROTEIN"/>
    <property type="match status" value="1"/>
</dbReference>
<proteinExistence type="predicted"/>
<feature type="region of interest" description="Disordered" evidence="1">
    <location>
        <begin position="20"/>
        <end position="62"/>
    </location>
</feature>
<dbReference type="AlphaFoldDB" id="A0AA35Z7B5"/>
<protein>
    <submittedName>
        <fullName evidence="2">Uncharacterized protein</fullName>
    </submittedName>
</protein>
<organism evidence="2 3">
    <name type="scientific">Lactuca saligna</name>
    <name type="common">Willowleaf lettuce</name>
    <dbReference type="NCBI Taxonomy" id="75948"/>
    <lineage>
        <taxon>Eukaryota</taxon>
        <taxon>Viridiplantae</taxon>
        <taxon>Streptophyta</taxon>
        <taxon>Embryophyta</taxon>
        <taxon>Tracheophyta</taxon>
        <taxon>Spermatophyta</taxon>
        <taxon>Magnoliopsida</taxon>
        <taxon>eudicotyledons</taxon>
        <taxon>Gunneridae</taxon>
        <taxon>Pentapetalae</taxon>
        <taxon>asterids</taxon>
        <taxon>campanulids</taxon>
        <taxon>Asterales</taxon>
        <taxon>Asteraceae</taxon>
        <taxon>Cichorioideae</taxon>
        <taxon>Cichorieae</taxon>
        <taxon>Lactucinae</taxon>
        <taxon>Lactuca</taxon>
    </lineage>
</organism>
<evidence type="ECO:0000313" key="3">
    <source>
        <dbReference type="Proteomes" id="UP001177003"/>
    </source>
</evidence>
<accession>A0AA35Z7B5</accession>